<organism evidence="1 2">
    <name type="scientific">Steinernema carpocapsae</name>
    <name type="common">Entomopathogenic nematode</name>
    <dbReference type="NCBI Taxonomy" id="34508"/>
    <lineage>
        <taxon>Eukaryota</taxon>
        <taxon>Metazoa</taxon>
        <taxon>Ecdysozoa</taxon>
        <taxon>Nematoda</taxon>
        <taxon>Chromadorea</taxon>
        <taxon>Rhabditida</taxon>
        <taxon>Tylenchina</taxon>
        <taxon>Panagrolaimomorpha</taxon>
        <taxon>Strongyloidoidea</taxon>
        <taxon>Steinernematidae</taxon>
        <taxon>Steinernema</taxon>
    </lineage>
</organism>
<reference evidence="1 2" key="1">
    <citation type="journal article" date="2015" name="Genome Biol.">
        <title>Comparative genomics of Steinernema reveals deeply conserved gene regulatory networks.</title>
        <authorList>
            <person name="Dillman A.R."/>
            <person name="Macchietto M."/>
            <person name="Porter C.F."/>
            <person name="Rogers A."/>
            <person name="Williams B."/>
            <person name="Antoshechkin I."/>
            <person name="Lee M.M."/>
            <person name="Goodwin Z."/>
            <person name="Lu X."/>
            <person name="Lewis E.E."/>
            <person name="Goodrich-Blair H."/>
            <person name="Stock S.P."/>
            <person name="Adams B.J."/>
            <person name="Sternberg P.W."/>
            <person name="Mortazavi A."/>
        </authorList>
    </citation>
    <scope>NUCLEOTIDE SEQUENCE [LARGE SCALE GENOMIC DNA]</scope>
    <source>
        <strain evidence="1 2">ALL</strain>
    </source>
</reference>
<protein>
    <submittedName>
        <fullName evidence="1">Uncharacterized protein</fullName>
    </submittedName>
</protein>
<gene>
    <name evidence="1" type="ORF">L596_017700</name>
</gene>
<dbReference type="AlphaFoldDB" id="A0A4U5N383"/>
<name>A0A4U5N383_STECR</name>
<dbReference type="EMBL" id="AZBU02000005">
    <property type="protein sequence ID" value="TKR76582.1"/>
    <property type="molecule type" value="Genomic_DNA"/>
</dbReference>
<evidence type="ECO:0000313" key="2">
    <source>
        <dbReference type="Proteomes" id="UP000298663"/>
    </source>
</evidence>
<sequence>MDQSTLINPHNPHFTMDQLPAEFYENVLSNVSATLPKLFNPIYTRLMGGFGNAARALDKKRHTTSLKVIDGKLSQVAYYDRMILRGPQEDRAIKFRQRKYVLYKRFTEHWSLISAKLKNQLKRYAMEPGMLSLCLKSNVLENEWIQLFTSWKSLQFFSICVPFSRPLRELLENFMSQKQLLHLSNHSSNYGIPGLFLFCQFLKQDQFLVLRLDALDELLKQQILHIWSQNKHLLAGKMVRWTCEGAPMPSGCFECPERIDHGVMRLENQDFVAEHYNLRGTVGMSYQEFMKDVHCTEWRFK</sequence>
<keyword evidence="2" id="KW-1185">Reference proteome</keyword>
<accession>A0A4U5N383</accession>
<dbReference type="Proteomes" id="UP000298663">
    <property type="component" value="Unassembled WGS sequence"/>
</dbReference>
<evidence type="ECO:0000313" key="1">
    <source>
        <dbReference type="EMBL" id="TKR76582.1"/>
    </source>
</evidence>
<reference evidence="1 2" key="2">
    <citation type="journal article" date="2019" name="G3 (Bethesda)">
        <title>Hybrid Assembly of the Genome of the Entomopathogenic Nematode Steinernema carpocapsae Identifies the X-Chromosome.</title>
        <authorList>
            <person name="Serra L."/>
            <person name="Macchietto M."/>
            <person name="Macias-Munoz A."/>
            <person name="McGill C.J."/>
            <person name="Rodriguez I.M."/>
            <person name="Rodriguez B."/>
            <person name="Murad R."/>
            <person name="Mortazavi A."/>
        </authorList>
    </citation>
    <scope>NUCLEOTIDE SEQUENCE [LARGE SCALE GENOMIC DNA]</scope>
    <source>
        <strain evidence="1 2">ALL</strain>
    </source>
</reference>
<proteinExistence type="predicted"/>
<comment type="caution">
    <text evidence="1">The sequence shown here is derived from an EMBL/GenBank/DDBJ whole genome shotgun (WGS) entry which is preliminary data.</text>
</comment>